<keyword evidence="2" id="KW-1185">Reference proteome</keyword>
<feature type="non-terminal residue" evidence="1">
    <location>
        <position position="1"/>
    </location>
</feature>
<proteinExistence type="predicted"/>
<organism evidence="1 2">
    <name type="scientific">Paramuricea clavata</name>
    <name type="common">Red gorgonian</name>
    <name type="synonym">Violescent sea-whip</name>
    <dbReference type="NCBI Taxonomy" id="317549"/>
    <lineage>
        <taxon>Eukaryota</taxon>
        <taxon>Metazoa</taxon>
        <taxon>Cnidaria</taxon>
        <taxon>Anthozoa</taxon>
        <taxon>Octocorallia</taxon>
        <taxon>Malacalcyonacea</taxon>
        <taxon>Plexauridae</taxon>
        <taxon>Paramuricea</taxon>
    </lineage>
</organism>
<dbReference type="Proteomes" id="UP001152795">
    <property type="component" value="Unassembled WGS sequence"/>
</dbReference>
<reference evidence="1" key="1">
    <citation type="submission" date="2020-04" db="EMBL/GenBank/DDBJ databases">
        <authorList>
            <person name="Alioto T."/>
            <person name="Alioto T."/>
            <person name="Gomez Garrido J."/>
        </authorList>
    </citation>
    <scope>NUCLEOTIDE SEQUENCE</scope>
    <source>
        <strain evidence="1">A484AB</strain>
    </source>
</reference>
<evidence type="ECO:0000313" key="2">
    <source>
        <dbReference type="Proteomes" id="UP001152795"/>
    </source>
</evidence>
<name>A0A7D9IPV3_PARCT</name>
<dbReference type="AlphaFoldDB" id="A0A7D9IPV3"/>
<protein>
    <submittedName>
        <fullName evidence="1">Uncharacterized protein</fullName>
    </submittedName>
</protein>
<evidence type="ECO:0000313" key="1">
    <source>
        <dbReference type="EMBL" id="CAB4014438.1"/>
    </source>
</evidence>
<sequence>LADPNCWLSTLKSGLDPKRGPDPPTSIAPIVLGSFSGALNGFNLSLLRREKMKELGALL</sequence>
<gene>
    <name evidence="1" type="ORF">PACLA_8A029039</name>
</gene>
<comment type="caution">
    <text evidence="1">The sequence shown here is derived from an EMBL/GenBank/DDBJ whole genome shotgun (WGS) entry which is preliminary data.</text>
</comment>
<accession>A0A7D9IPV3</accession>
<dbReference type="EMBL" id="CACRXK020008300">
    <property type="protein sequence ID" value="CAB4014438.1"/>
    <property type="molecule type" value="Genomic_DNA"/>
</dbReference>